<accession>A0A2U3D5R2</accession>
<dbReference type="Pfam" id="PF00563">
    <property type="entry name" value="EAL"/>
    <property type="match status" value="1"/>
</dbReference>
<dbReference type="Gene3D" id="3.20.20.450">
    <property type="entry name" value="EAL domain"/>
    <property type="match status" value="1"/>
</dbReference>
<sequence length="200" mass="22484">MQIIGYETLIRGGEPNASYGAKEVFARAKTWGGVQALDQKIRDLQVQAGIPLLTPPQRLFLNLSPQAFNDPTWNVIHQFGKQIVLEISEHAKVGESDIAWLQTFRAQGVHIAIDDFGVGRSSLQTIAALRPEYVKLDMSFVQNGDFETVRRMRRLAEDWETTLIVEGVETKEQARCVLDAGVRYIQGYFFGSPFFLTVPP</sequence>
<name>A0A2U3D5R2_SULT2</name>
<evidence type="ECO:0000313" key="2">
    <source>
        <dbReference type="EMBL" id="PWI56636.1"/>
    </source>
</evidence>
<organism evidence="2 3">
    <name type="scientific">Sulfoacidibacillus thermotolerans</name>
    <name type="common">Acidibacillus sulfuroxidans</name>
    <dbReference type="NCBI Taxonomy" id="1765684"/>
    <lineage>
        <taxon>Bacteria</taxon>
        <taxon>Bacillati</taxon>
        <taxon>Bacillota</taxon>
        <taxon>Bacilli</taxon>
        <taxon>Bacillales</taxon>
        <taxon>Alicyclobacillaceae</taxon>
        <taxon>Sulfoacidibacillus</taxon>
    </lineage>
</organism>
<dbReference type="InterPro" id="IPR050706">
    <property type="entry name" value="Cyclic-di-GMP_PDE-like"/>
</dbReference>
<dbReference type="AlphaFoldDB" id="A0A2U3D5R2"/>
<dbReference type="InterPro" id="IPR001633">
    <property type="entry name" value="EAL_dom"/>
</dbReference>
<evidence type="ECO:0000259" key="1">
    <source>
        <dbReference type="PROSITE" id="PS50883"/>
    </source>
</evidence>
<evidence type="ECO:0000313" key="3">
    <source>
        <dbReference type="Proteomes" id="UP000245380"/>
    </source>
</evidence>
<comment type="caution">
    <text evidence="2">The sequence shown here is derived from an EMBL/GenBank/DDBJ whole genome shotgun (WGS) entry which is preliminary data.</text>
</comment>
<dbReference type="Proteomes" id="UP000245380">
    <property type="component" value="Unassembled WGS sequence"/>
</dbReference>
<dbReference type="PROSITE" id="PS50883">
    <property type="entry name" value="EAL"/>
    <property type="match status" value="1"/>
</dbReference>
<dbReference type="PANTHER" id="PTHR33121">
    <property type="entry name" value="CYCLIC DI-GMP PHOSPHODIESTERASE PDEF"/>
    <property type="match status" value="1"/>
</dbReference>
<proteinExistence type="predicted"/>
<dbReference type="CDD" id="cd01948">
    <property type="entry name" value="EAL"/>
    <property type="match status" value="1"/>
</dbReference>
<dbReference type="GO" id="GO:0071111">
    <property type="term" value="F:cyclic-guanylate-specific phosphodiesterase activity"/>
    <property type="evidence" value="ECO:0007669"/>
    <property type="project" value="InterPro"/>
</dbReference>
<dbReference type="InterPro" id="IPR035919">
    <property type="entry name" value="EAL_sf"/>
</dbReference>
<dbReference type="SUPFAM" id="SSF141868">
    <property type="entry name" value="EAL domain-like"/>
    <property type="match status" value="1"/>
</dbReference>
<dbReference type="EMBL" id="MPDK01000032">
    <property type="protein sequence ID" value="PWI56636.1"/>
    <property type="molecule type" value="Genomic_DNA"/>
</dbReference>
<gene>
    <name evidence="2" type="ORF">BM613_12710</name>
</gene>
<protein>
    <recommendedName>
        <fullName evidence="1">EAL domain-containing protein</fullName>
    </recommendedName>
</protein>
<dbReference type="SMART" id="SM00052">
    <property type="entry name" value="EAL"/>
    <property type="match status" value="1"/>
</dbReference>
<feature type="domain" description="EAL" evidence="1">
    <location>
        <begin position="1"/>
        <end position="200"/>
    </location>
</feature>
<keyword evidence="3" id="KW-1185">Reference proteome</keyword>
<dbReference type="PANTHER" id="PTHR33121:SF70">
    <property type="entry name" value="SIGNALING PROTEIN YKOW"/>
    <property type="match status" value="1"/>
</dbReference>
<reference evidence="2 3" key="1">
    <citation type="submission" date="2016-11" db="EMBL/GenBank/DDBJ databases">
        <title>Comparative genomics of Acidibacillus ferroxidans species.</title>
        <authorList>
            <person name="Oliveira G."/>
            <person name="Nunes G."/>
            <person name="Oliveira R."/>
            <person name="Araujo F."/>
            <person name="Salim A."/>
            <person name="Scholte L."/>
            <person name="Morais D."/>
            <person name="Nancucheo I."/>
            <person name="Johnson D.B."/>
            <person name="Grail B."/>
            <person name="Bittencourt J."/>
            <person name="Valadares R."/>
        </authorList>
    </citation>
    <scope>NUCLEOTIDE SEQUENCE [LARGE SCALE GENOMIC DNA]</scope>
    <source>
        <strain evidence="2 3">Y002</strain>
    </source>
</reference>